<dbReference type="SUPFAM" id="SSF49299">
    <property type="entry name" value="PKD domain"/>
    <property type="match status" value="1"/>
</dbReference>
<dbReference type="PROSITE" id="PS51257">
    <property type="entry name" value="PROKAR_LIPOPROTEIN"/>
    <property type="match status" value="1"/>
</dbReference>
<reference evidence="3" key="1">
    <citation type="submission" date="2023-07" db="EMBL/GenBank/DDBJ databases">
        <title>Two novel species in the genus Flavivirga.</title>
        <authorList>
            <person name="Kwon K."/>
        </authorList>
    </citation>
    <scope>NUCLEOTIDE SEQUENCE</scope>
    <source>
        <strain evidence="3">KACC 14157</strain>
    </source>
</reference>
<dbReference type="Gene3D" id="2.60.40.10">
    <property type="entry name" value="Immunoglobulins"/>
    <property type="match status" value="1"/>
</dbReference>
<proteinExistence type="predicted"/>
<dbReference type="SMART" id="SM00089">
    <property type="entry name" value="PKD"/>
    <property type="match status" value="1"/>
</dbReference>
<feature type="domain" description="PKD" evidence="2">
    <location>
        <begin position="91"/>
        <end position="140"/>
    </location>
</feature>
<name>A0ABT8X5H3_9FLAO</name>
<dbReference type="Proteomes" id="UP001176891">
    <property type="component" value="Unassembled WGS sequence"/>
</dbReference>
<keyword evidence="4" id="KW-1185">Reference proteome</keyword>
<evidence type="ECO:0000313" key="3">
    <source>
        <dbReference type="EMBL" id="MDO5989136.1"/>
    </source>
</evidence>
<dbReference type="InterPro" id="IPR022409">
    <property type="entry name" value="PKD/Chitinase_dom"/>
</dbReference>
<dbReference type="InterPro" id="IPR013783">
    <property type="entry name" value="Ig-like_fold"/>
</dbReference>
<dbReference type="InterPro" id="IPR035986">
    <property type="entry name" value="PKD_dom_sf"/>
</dbReference>
<feature type="chain" id="PRO_5046116466" evidence="1">
    <location>
        <begin position="19"/>
        <end position="485"/>
    </location>
</feature>
<dbReference type="RefSeq" id="WP_303283785.1">
    <property type="nucleotide sequence ID" value="NZ_BAABCZ010000012.1"/>
</dbReference>
<dbReference type="EMBL" id="JAUOEM010000006">
    <property type="protein sequence ID" value="MDO5989136.1"/>
    <property type="molecule type" value="Genomic_DNA"/>
</dbReference>
<evidence type="ECO:0000313" key="4">
    <source>
        <dbReference type="Proteomes" id="UP001176891"/>
    </source>
</evidence>
<accession>A0ABT8X5H3</accession>
<dbReference type="InterPro" id="IPR000601">
    <property type="entry name" value="PKD_dom"/>
</dbReference>
<comment type="caution">
    <text evidence="3">The sequence shown here is derived from an EMBL/GenBank/DDBJ whole genome shotgun (WGS) entry which is preliminary data.</text>
</comment>
<evidence type="ECO:0000259" key="2">
    <source>
        <dbReference type="PROSITE" id="PS50093"/>
    </source>
</evidence>
<gene>
    <name evidence="3" type="ORF">Q4Q39_17155</name>
</gene>
<organism evidence="3 4">
    <name type="scientific">Flavivirga amylovorans</name>
    <dbReference type="NCBI Taxonomy" id="870486"/>
    <lineage>
        <taxon>Bacteria</taxon>
        <taxon>Pseudomonadati</taxon>
        <taxon>Bacteroidota</taxon>
        <taxon>Flavobacteriia</taxon>
        <taxon>Flavobacteriales</taxon>
        <taxon>Flavobacteriaceae</taxon>
        <taxon>Flavivirga</taxon>
    </lineage>
</organism>
<keyword evidence="1" id="KW-0732">Signal</keyword>
<dbReference type="PROSITE" id="PS50093">
    <property type="entry name" value="PKD"/>
    <property type="match status" value="1"/>
</dbReference>
<sequence length="485" mass="53543">MKNLFVWLAAICIIIVTACSSDDGSQVDDPDSSIDNESVISTVLKASRTSGPAPLAIQFSAIETTHENKDVNTFRELAYHFTFNDEASGVWKHSNKSKNSQIGGPIASHVFESAGFYTVKVRAQDSEGNFNDAFVEITVTDPDKVYIEENTVVISTNSHVSEAPEDALLLTDQTFWPVWESGKRYLLMSGQDFTSFGPINLKKVQDIQIGKNGTNADPIIDEVNIERGKPSTSDWAARVVVSDLNSQAINLPNTSEDIYIIRGTNTSFYVGTTVEYYVLNGTANESQSMRYPSNIFMYESTNTAPTTSFNSWVLSNGFNMLGTELANPAQHNIRPRYAVNTFIGHNLFYNAGSAHHNIKLHSGGILLKEDEILAKDSMNSASRWIVVANNTLGDGSAQKNPWSITFDPQNSISEEGVHDVIVENNVFKFDFQVETVFGGRNLIERGNTSTGDYKTITNQNVNVLPSDWKGPYYIDAPQILPDSPQ</sequence>
<dbReference type="CDD" id="cd00146">
    <property type="entry name" value="PKD"/>
    <property type="match status" value="1"/>
</dbReference>
<dbReference type="Pfam" id="PF00801">
    <property type="entry name" value="PKD"/>
    <property type="match status" value="1"/>
</dbReference>
<protein>
    <submittedName>
        <fullName evidence="3">PKD domain-containing protein</fullName>
    </submittedName>
</protein>
<evidence type="ECO:0000256" key="1">
    <source>
        <dbReference type="SAM" id="SignalP"/>
    </source>
</evidence>
<feature type="signal peptide" evidence="1">
    <location>
        <begin position="1"/>
        <end position="18"/>
    </location>
</feature>